<evidence type="ECO:0000313" key="1">
    <source>
        <dbReference type="EMBL" id="MCO6418297.1"/>
    </source>
</evidence>
<organism evidence="1 2">
    <name type="scientific">Siccirubricoccus soli</name>
    <dbReference type="NCBI Taxonomy" id="2899147"/>
    <lineage>
        <taxon>Bacteria</taxon>
        <taxon>Pseudomonadati</taxon>
        <taxon>Pseudomonadota</taxon>
        <taxon>Alphaproteobacteria</taxon>
        <taxon>Acetobacterales</taxon>
        <taxon>Roseomonadaceae</taxon>
        <taxon>Siccirubricoccus</taxon>
    </lineage>
</organism>
<accession>A0ABT1D8M9</accession>
<keyword evidence="2" id="KW-1185">Reference proteome</keyword>
<reference evidence="1 2" key="1">
    <citation type="submission" date="2021-12" db="EMBL/GenBank/DDBJ databases">
        <title>Siccirubricoccus leaddurans sp. nov., a high concentration Zn2+ tolerance bacterium.</title>
        <authorList>
            <person name="Cao Y."/>
        </authorList>
    </citation>
    <scope>NUCLEOTIDE SEQUENCE [LARGE SCALE GENOMIC DNA]</scope>
    <source>
        <strain evidence="1 2">KC 17139</strain>
    </source>
</reference>
<gene>
    <name evidence="1" type="ORF">JYK14_19315</name>
</gene>
<evidence type="ECO:0008006" key="3">
    <source>
        <dbReference type="Google" id="ProtNLM"/>
    </source>
</evidence>
<protein>
    <recommendedName>
        <fullName evidence="3">DUF429 domain-containing protein</fullName>
    </recommendedName>
</protein>
<dbReference type="Proteomes" id="UP001523392">
    <property type="component" value="Unassembled WGS sequence"/>
</dbReference>
<proteinExistence type="predicted"/>
<evidence type="ECO:0000313" key="2">
    <source>
        <dbReference type="Proteomes" id="UP001523392"/>
    </source>
</evidence>
<dbReference type="EMBL" id="JAFIRR010000123">
    <property type="protein sequence ID" value="MCO6418297.1"/>
    <property type="molecule type" value="Genomic_DNA"/>
</dbReference>
<name>A0ABT1D8M9_9PROT</name>
<comment type="caution">
    <text evidence="1">The sequence shown here is derived from an EMBL/GenBank/DDBJ whole genome shotgun (WGS) entry which is preliminary data.</text>
</comment>
<sequence>MPDLIAAHADWSIDPRKRWLSLARRQGRTWRAEVPRPVGAVAALLPGLLAEGAPVALGLDLPLGLPRAYAAGCEEADFPAFLAGLAARPEFFAVNAGLETVCAASPFYPARGVRGMTRAAHAAALGFAGPEGLSRWCDRATAERPAGAPLFWTLGANQSGKAAIAAWRDWLVPALATQGPGGAPVRLWPFQGGLHALLAPGVAVLAEVYPAEALRHCGLKLAGSKRAQGPRLALAPALREAMAARRVVPNAGLEATIAAGFGTDAAGEDRFDSLIGLLGLIGVLDGTRPDFVPEDPWIRRWEGWVLGQTALPRLSPPVAGLAAAGS</sequence>
<dbReference type="RefSeq" id="WP_252954925.1">
    <property type="nucleotide sequence ID" value="NZ_JAFIRR010000123.1"/>
</dbReference>